<comment type="caution">
    <text evidence="2">The sequence shown here is derived from an EMBL/GenBank/DDBJ whole genome shotgun (WGS) entry which is preliminary data.</text>
</comment>
<keyword evidence="3" id="KW-1185">Reference proteome</keyword>
<evidence type="ECO:0000313" key="2">
    <source>
        <dbReference type="EMBL" id="KAJ9589526.1"/>
    </source>
</evidence>
<evidence type="ECO:0000256" key="1">
    <source>
        <dbReference type="SAM" id="SignalP"/>
    </source>
</evidence>
<protein>
    <submittedName>
        <fullName evidence="2">Uncharacterized protein</fullName>
    </submittedName>
</protein>
<dbReference type="EMBL" id="JASPKZ010004935">
    <property type="protein sequence ID" value="KAJ9589526.1"/>
    <property type="molecule type" value="Genomic_DNA"/>
</dbReference>
<keyword evidence="1" id="KW-0732">Signal</keyword>
<proteinExistence type="predicted"/>
<evidence type="ECO:0000313" key="3">
    <source>
        <dbReference type="Proteomes" id="UP001233999"/>
    </source>
</evidence>
<dbReference type="Proteomes" id="UP001233999">
    <property type="component" value="Unassembled WGS sequence"/>
</dbReference>
<organism evidence="2 3">
    <name type="scientific">Diploptera punctata</name>
    <name type="common">Pacific beetle cockroach</name>
    <dbReference type="NCBI Taxonomy" id="6984"/>
    <lineage>
        <taxon>Eukaryota</taxon>
        <taxon>Metazoa</taxon>
        <taxon>Ecdysozoa</taxon>
        <taxon>Arthropoda</taxon>
        <taxon>Hexapoda</taxon>
        <taxon>Insecta</taxon>
        <taxon>Pterygota</taxon>
        <taxon>Neoptera</taxon>
        <taxon>Polyneoptera</taxon>
        <taxon>Dictyoptera</taxon>
        <taxon>Blattodea</taxon>
        <taxon>Blaberoidea</taxon>
        <taxon>Blaberidae</taxon>
        <taxon>Diplopterinae</taxon>
        <taxon>Diploptera</taxon>
    </lineage>
</organism>
<feature type="chain" id="PRO_5042121074" evidence="1">
    <location>
        <begin position="18"/>
        <end position="204"/>
    </location>
</feature>
<reference evidence="2" key="2">
    <citation type="submission" date="2023-05" db="EMBL/GenBank/DDBJ databases">
        <authorList>
            <person name="Fouks B."/>
        </authorList>
    </citation>
    <scope>NUCLEOTIDE SEQUENCE</scope>
    <source>
        <strain evidence="2">Stay&amp;Tobe</strain>
        <tissue evidence="2">Testes</tissue>
    </source>
</reference>
<feature type="signal peptide" evidence="1">
    <location>
        <begin position="1"/>
        <end position="17"/>
    </location>
</feature>
<name>A0AAD8EGQ9_DIPPU</name>
<accession>A0AAD8EGQ9</accession>
<reference evidence="2" key="1">
    <citation type="journal article" date="2023" name="IScience">
        <title>Live-bearing cockroach genome reveals convergent evolutionary mechanisms linked to viviparity in insects and beyond.</title>
        <authorList>
            <person name="Fouks B."/>
            <person name="Harrison M.C."/>
            <person name="Mikhailova A.A."/>
            <person name="Marchal E."/>
            <person name="English S."/>
            <person name="Carruthers M."/>
            <person name="Jennings E.C."/>
            <person name="Chiamaka E.L."/>
            <person name="Frigard R.A."/>
            <person name="Pippel M."/>
            <person name="Attardo G.M."/>
            <person name="Benoit J.B."/>
            <person name="Bornberg-Bauer E."/>
            <person name="Tobe S.S."/>
        </authorList>
    </citation>
    <scope>NUCLEOTIDE SEQUENCE</scope>
    <source>
        <strain evidence="2">Stay&amp;Tobe</strain>
    </source>
</reference>
<sequence length="204" mass="23372">MYALLLCVALAAVSANALSPIRQIGFESWMSEMNDLETILAGEEFYETDEFPSPLSRTTRNSEGSESRYLKCCGTMDASSEYYKDYIEQCKEEEEMHEIICCMAKAIGACENCANIIDAGKFIEAVENLHPDEEIKAKAKEAATYCARDRTDFKGRPLRKQLLSTVRCTYLKIQEDCPENKWVRNEQCNMTRRMFGYNLRKNKS</sequence>
<gene>
    <name evidence="2" type="ORF">L9F63_017275</name>
</gene>
<dbReference type="AlphaFoldDB" id="A0AAD8EGQ9"/>